<comment type="caution">
    <text evidence="1">The sequence shown here is derived from an EMBL/GenBank/DDBJ whole genome shotgun (WGS) entry which is preliminary data.</text>
</comment>
<gene>
    <name evidence="1" type="ORF">LCGC14_1316100</name>
</gene>
<sequence>MIICVSEIWDDPGMNSVNFVDISQSDPIYVRVIRSAMNDKRKMSSMSGDDHENICNNIITVNPPCHAQDSVTIYVD</sequence>
<reference evidence="1" key="1">
    <citation type="journal article" date="2015" name="Nature">
        <title>Complex archaea that bridge the gap between prokaryotes and eukaryotes.</title>
        <authorList>
            <person name="Spang A."/>
            <person name="Saw J.H."/>
            <person name="Jorgensen S.L."/>
            <person name="Zaremba-Niedzwiedzka K."/>
            <person name="Martijn J."/>
            <person name="Lind A.E."/>
            <person name="van Eijk R."/>
            <person name="Schleper C."/>
            <person name="Guy L."/>
            <person name="Ettema T.J."/>
        </authorList>
    </citation>
    <scope>NUCLEOTIDE SEQUENCE</scope>
</reference>
<organism evidence="1">
    <name type="scientific">marine sediment metagenome</name>
    <dbReference type="NCBI Taxonomy" id="412755"/>
    <lineage>
        <taxon>unclassified sequences</taxon>
        <taxon>metagenomes</taxon>
        <taxon>ecological metagenomes</taxon>
    </lineage>
</organism>
<dbReference type="AlphaFoldDB" id="A0A0F9L681"/>
<dbReference type="EMBL" id="LAZR01007809">
    <property type="protein sequence ID" value="KKM82771.1"/>
    <property type="molecule type" value="Genomic_DNA"/>
</dbReference>
<evidence type="ECO:0000313" key="1">
    <source>
        <dbReference type="EMBL" id="KKM82771.1"/>
    </source>
</evidence>
<protein>
    <submittedName>
        <fullName evidence="1">Uncharacterized protein</fullName>
    </submittedName>
</protein>
<name>A0A0F9L681_9ZZZZ</name>
<proteinExistence type="predicted"/>
<accession>A0A0F9L681</accession>